<dbReference type="InterPro" id="IPR017907">
    <property type="entry name" value="Znf_RING_CS"/>
</dbReference>
<dbReference type="Gene3D" id="3.30.40.10">
    <property type="entry name" value="Zinc/RING finger domain, C3HC4 (zinc finger)"/>
    <property type="match status" value="1"/>
</dbReference>
<feature type="region of interest" description="Disordered" evidence="7">
    <location>
        <begin position="567"/>
        <end position="632"/>
    </location>
</feature>
<keyword evidence="5" id="KW-0539">Nucleus</keyword>
<dbReference type="FunFam" id="3.30.40.10:FF:000033">
    <property type="entry name" value="Polycomb group RING finger protein 3"/>
    <property type="match status" value="1"/>
</dbReference>
<feature type="compositionally biased region" description="Basic and acidic residues" evidence="7">
    <location>
        <begin position="1010"/>
        <end position="1034"/>
    </location>
</feature>
<evidence type="ECO:0000256" key="1">
    <source>
        <dbReference type="ARBA" id="ARBA00004123"/>
    </source>
</evidence>
<organism evidence="9 10">
    <name type="scientific">Laodelphax striatellus</name>
    <name type="common">Small brown planthopper</name>
    <name type="synonym">Delphax striatella</name>
    <dbReference type="NCBI Taxonomy" id="195883"/>
    <lineage>
        <taxon>Eukaryota</taxon>
        <taxon>Metazoa</taxon>
        <taxon>Ecdysozoa</taxon>
        <taxon>Arthropoda</taxon>
        <taxon>Hexapoda</taxon>
        <taxon>Insecta</taxon>
        <taxon>Pterygota</taxon>
        <taxon>Neoptera</taxon>
        <taxon>Paraneoptera</taxon>
        <taxon>Hemiptera</taxon>
        <taxon>Auchenorrhyncha</taxon>
        <taxon>Fulgoroidea</taxon>
        <taxon>Delphacidae</taxon>
        <taxon>Criomorphinae</taxon>
        <taxon>Laodelphax</taxon>
    </lineage>
</organism>
<dbReference type="CDD" id="cd17082">
    <property type="entry name" value="RAWUL_PCGF2_like"/>
    <property type="match status" value="1"/>
</dbReference>
<dbReference type="InParanoid" id="A0A482X8N5"/>
<feature type="region of interest" description="Disordered" evidence="7">
    <location>
        <begin position="313"/>
        <end position="494"/>
    </location>
</feature>
<dbReference type="AlphaFoldDB" id="A0A482X8N5"/>
<dbReference type="Pfam" id="PF13923">
    <property type="entry name" value="zf-C3HC4_2"/>
    <property type="match status" value="1"/>
</dbReference>
<dbReference type="STRING" id="195883.A0A482X8N5"/>
<dbReference type="GO" id="GO:0035102">
    <property type="term" value="C:PRC1 complex"/>
    <property type="evidence" value="ECO:0007669"/>
    <property type="project" value="TreeGrafter"/>
</dbReference>
<feature type="compositionally biased region" description="Low complexity" evidence="7">
    <location>
        <begin position="870"/>
        <end position="897"/>
    </location>
</feature>
<dbReference type="SMR" id="A0A482X8N5"/>
<name>A0A482X8N5_LAOST</name>
<dbReference type="PANTHER" id="PTHR10825">
    <property type="entry name" value="RING FINGER DOMAIN-CONTAINING, POLYCOMB GROUP COMPONENT"/>
    <property type="match status" value="1"/>
</dbReference>
<dbReference type="OrthoDB" id="1305878at2759"/>
<proteinExistence type="predicted"/>
<dbReference type="SMART" id="SM00184">
    <property type="entry name" value="RING"/>
    <property type="match status" value="1"/>
</dbReference>
<feature type="compositionally biased region" description="Basic and acidic residues" evidence="7">
    <location>
        <begin position="969"/>
        <end position="994"/>
    </location>
</feature>
<feature type="compositionally biased region" description="Polar residues" evidence="7">
    <location>
        <begin position="996"/>
        <end position="1007"/>
    </location>
</feature>
<feature type="compositionally biased region" description="Polar residues" evidence="7">
    <location>
        <begin position="395"/>
        <end position="404"/>
    </location>
</feature>
<dbReference type="EMBL" id="QKKF02016138">
    <property type="protein sequence ID" value="RZF41838.1"/>
    <property type="molecule type" value="Genomic_DNA"/>
</dbReference>
<feature type="region of interest" description="Disordered" evidence="7">
    <location>
        <begin position="657"/>
        <end position="678"/>
    </location>
</feature>
<feature type="region of interest" description="Disordered" evidence="7">
    <location>
        <begin position="700"/>
        <end position="750"/>
    </location>
</feature>
<dbReference type="InterPro" id="IPR032443">
    <property type="entry name" value="RAWUL"/>
</dbReference>
<dbReference type="PROSITE" id="PS00518">
    <property type="entry name" value="ZF_RING_1"/>
    <property type="match status" value="1"/>
</dbReference>
<dbReference type="InterPro" id="IPR001841">
    <property type="entry name" value="Znf_RING"/>
</dbReference>
<evidence type="ECO:0000259" key="8">
    <source>
        <dbReference type="PROSITE" id="PS50089"/>
    </source>
</evidence>
<dbReference type="GO" id="GO:0000122">
    <property type="term" value="P:negative regulation of transcription by RNA polymerase II"/>
    <property type="evidence" value="ECO:0007669"/>
    <property type="project" value="TreeGrafter"/>
</dbReference>
<dbReference type="GO" id="GO:0008270">
    <property type="term" value="F:zinc ion binding"/>
    <property type="evidence" value="ECO:0007669"/>
    <property type="project" value="UniProtKB-KW"/>
</dbReference>
<keyword evidence="10" id="KW-1185">Reference proteome</keyword>
<dbReference type="Proteomes" id="UP000291343">
    <property type="component" value="Unassembled WGS sequence"/>
</dbReference>
<dbReference type="PROSITE" id="PS50089">
    <property type="entry name" value="ZF_RING_2"/>
    <property type="match status" value="1"/>
</dbReference>
<keyword evidence="2" id="KW-0479">Metal-binding</keyword>
<comment type="subcellular location">
    <subcellularLocation>
        <location evidence="1">Nucleus</location>
    </subcellularLocation>
</comment>
<evidence type="ECO:0000256" key="5">
    <source>
        <dbReference type="ARBA" id="ARBA00023242"/>
    </source>
</evidence>
<protein>
    <recommendedName>
        <fullName evidence="8">RING-type domain-containing protein</fullName>
    </recommendedName>
</protein>
<feature type="compositionally biased region" description="Polar residues" evidence="7">
    <location>
        <begin position="567"/>
        <end position="616"/>
    </location>
</feature>
<feature type="compositionally biased region" description="Polar residues" evidence="7">
    <location>
        <begin position="733"/>
        <end position="744"/>
    </location>
</feature>
<feature type="compositionally biased region" description="Low complexity" evidence="7">
    <location>
        <begin position="947"/>
        <end position="957"/>
    </location>
</feature>
<feature type="compositionally biased region" description="Low complexity" evidence="7">
    <location>
        <begin position="248"/>
        <end position="263"/>
    </location>
</feature>
<feature type="compositionally biased region" description="Polar residues" evidence="7">
    <location>
        <begin position="413"/>
        <end position="423"/>
    </location>
</feature>
<evidence type="ECO:0000313" key="9">
    <source>
        <dbReference type="EMBL" id="RZF41838.1"/>
    </source>
</evidence>
<feature type="compositionally biased region" description="Low complexity" evidence="7">
    <location>
        <begin position="337"/>
        <end position="383"/>
    </location>
</feature>
<feature type="region of interest" description="Disordered" evidence="7">
    <location>
        <begin position="854"/>
        <end position="1063"/>
    </location>
</feature>
<evidence type="ECO:0000256" key="6">
    <source>
        <dbReference type="PROSITE-ProRule" id="PRU00175"/>
    </source>
</evidence>
<dbReference type="GO" id="GO:1990841">
    <property type="term" value="F:promoter-specific chromatin binding"/>
    <property type="evidence" value="ECO:0007669"/>
    <property type="project" value="TreeGrafter"/>
</dbReference>
<feature type="compositionally biased region" description="Pro residues" evidence="7">
    <location>
        <begin position="714"/>
        <end position="726"/>
    </location>
</feature>
<sequence length="1063" mass="115572">MLNTRKLKVTDLNPHLICVLCGGYYIDATTIIECLHSFCRSCIVRYLESNKYCPICDVQVHKTRPLQNIRPDTTLQTIVYKLVPGLYQNEMRCRREFYAKHPEAKLQVQNPEARGELTDQSPIFLPDDQISICLEYMDSSESQQGTYGRRYLRCPAAVTVLHLHKLIRAKFGLTSHKVDVMYKEDILLENWTLMDVAYIYQWRRKCPIHLTYRILEIRRKRLNLPIENAPTSVGESTAAKTPRKENDTSVSTTTDCSSAATDSKNCPTYQLRISENGVMSVTGIENANRLLAPPQLVNVDDFESSVVKETITNNKNNLESANETEKDITSKTTAKDSTSIPTSNSSSLTTSTSTSSKSSSSTSTTTSTSTSTSSSKAQTVTTSEVGDNRTRISESVDSTLSPKTATKPCSEKSLVQTQISNVEPSKPKDNNNVRNVKSANKPADSNNIPIKGESNRREESKTEAPIKSDSVCNSNKNTSRVETPKEELPTKTSKDLSSNLVDIFACEPPRPPNTYKVYPGVKSTSTPITAPLAKDDTSKQNFQKANAVTHPKPTPMEILNAAVPQKMPNSTSKYKTLKSPSKSWNTTIPRSTILSMKHSQAAVNQSKDQNSSTVSDGANPPPAKQPKFFKLRNVPRFLGNPASGVKPMYQVAPGSEIVSQSPSTSANATPQVHKSAKTTNSSITLMKIDPKTLCPIPVNPVSHVLSSPPKTTSSPPPKKLPPPYTPGSPKTTNHYTSSRTNASASKAPVPRIPSPAHTGALMPSNPFMPSVAHSNPHLLYSAFPGPFSATDPSASRLLPGAPNTELIRAMSALCSSGAAYHPSLPPSISMLFNPHHPHHRLTQVDRAAFKTLTEDKQAPSPPAVQRIPPSNALGSKSSSDSANSTNSPSSSASQTNSTKKEKVESDSTTKPPPTTTDQPKKIESGVNSQSSNLPPPESELQSKSDSKISPSKSTDTKTNSEANPPSKTKSAEDKVNRVFNKVESKPVSSKESEKVTSNANSTVNSINCKAKVEKSQVNEKPVDSSNLKEKKEISKNNNYTNKASFTEGSKSNIMITSESSLKA</sequence>
<dbReference type="SUPFAM" id="SSF57850">
    <property type="entry name" value="RING/U-box"/>
    <property type="match status" value="1"/>
</dbReference>
<dbReference type="PANTHER" id="PTHR10825:SF29">
    <property type="entry name" value="POLYCOMB GROUP RING FINGER PROTEIN 1"/>
    <property type="match status" value="1"/>
</dbReference>
<keyword evidence="4" id="KW-0862">Zinc</keyword>
<dbReference type="InterPro" id="IPR013083">
    <property type="entry name" value="Znf_RING/FYVE/PHD"/>
</dbReference>
<feature type="compositionally biased region" description="Basic and acidic residues" evidence="7">
    <location>
        <begin position="453"/>
        <end position="466"/>
    </location>
</feature>
<accession>A0A482X8N5</accession>
<feature type="compositionally biased region" description="Polar residues" evidence="7">
    <location>
        <begin position="229"/>
        <end position="239"/>
    </location>
</feature>
<feature type="compositionally biased region" description="Basic and acidic residues" evidence="7">
    <location>
        <begin position="898"/>
        <end position="907"/>
    </location>
</feature>
<comment type="caution">
    <text evidence="9">The sequence shown here is derived from an EMBL/GenBank/DDBJ whole genome shotgun (WGS) entry which is preliminary data.</text>
</comment>
<feature type="domain" description="RING-type" evidence="8">
    <location>
        <begin position="18"/>
        <end position="57"/>
    </location>
</feature>
<feature type="compositionally biased region" description="Basic and acidic residues" evidence="7">
    <location>
        <begin position="482"/>
        <end position="494"/>
    </location>
</feature>
<evidence type="ECO:0000256" key="7">
    <source>
        <dbReference type="SAM" id="MobiDB-lite"/>
    </source>
</evidence>
<dbReference type="Gene3D" id="3.10.20.90">
    <property type="entry name" value="Phosphatidylinositol 3-kinase Catalytic Subunit, Chain A, domain 1"/>
    <property type="match status" value="1"/>
</dbReference>
<gene>
    <name evidence="9" type="ORF">LSTR_LSTR005300</name>
</gene>
<dbReference type="Pfam" id="PF16207">
    <property type="entry name" value="RAWUL"/>
    <property type="match status" value="1"/>
</dbReference>
<keyword evidence="3 6" id="KW-0863">Zinc-finger</keyword>
<feature type="region of interest" description="Disordered" evidence="7">
    <location>
        <begin position="229"/>
        <end position="263"/>
    </location>
</feature>
<evidence type="ECO:0000313" key="10">
    <source>
        <dbReference type="Proteomes" id="UP000291343"/>
    </source>
</evidence>
<evidence type="ECO:0000256" key="4">
    <source>
        <dbReference type="ARBA" id="ARBA00022833"/>
    </source>
</evidence>
<evidence type="ECO:0000256" key="3">
    <source>
        <dbReference type="ARBA" id="ARBA00022771"/>
    </source>
</evidence>
<evidence type="ECO:0000256" key="2">
    <source>
        <dbReference type="ARBA" id="ARBA00022723"/>
    </source>
</evidence>
<feature type="compositionally biased region" description="Polar residues" evidence="7">
    <location>
        <begin position="432"/>
        <end position="448"/>
    </location>
</feature>
<reference evidence="9 10" key="1">
    <citation type="journal article" date="2017" name="Gigascience">
        <title>Genome sequence of the small brown planthopper, Laodelphax striatellus.</title>
        <authorList>
            <person name="Zhu J."/>
            <person name="Jiang F."/>
            <person name="Wang X."/>
            <person name="Yang P."/>
            <person name="Bao Y."/>
            <person name="Zhao W."/>
            <person name="Wang W."/>
            <person name="Lu H."/>
            <person name="Wang Q."/>
            <person name="Cui N."/>
            <person name="Li J."/>
            <person name="Chen X."/>
            <person name="Luo L."/>
            <person name="Yu J."/>
            <person name="Kang L."/>
            <person name="Cui F."/>
        </authorList>
    </citation>
    <scope>NUCLEOTIDE SEQUENCE [LARGE SCALE GENOMIC DNA]</scope>
    <source>
        <strain evidence="9">Lst14</strain>
    </source>
</reference>
<feature type="compositionally biased region" description="Polar residues" evidence="7">
    <location>
        <begin position="470"/>
        <end position="481"/>
    </location>
</feature>
<feature type="compositionally biased region" description="Polar residues" evidence="7">
    <location>
        <begin position="1035"/>
        <end position="1063"/>
    </location>
</feature>
<feature type="compositionally biased region" description="Polar residues" evidence="7">
    <location>
        <begin position="959"/>
        <end position="968"/>
    </location>
</feature>